<dbReference type="HOGENOM" id="CLU_2544063_0_0_1"/>
<dbReference type="EMBL" id="KN837099">
    <property type="protein sequence ID" value="KIJ48085.1"/>
    <property type="molecule type" value="Genomic_DNA"/>
</dbReference>
<sequence>MFISKTFFLVLSTALAVNAVPSNIETRGTDAAAAITLCSSTNLSGDCMTVPINSGTCAILPSTLFLKLSSASIPSGSICTFFL</sequence>
<reference evidence="2 3" key="1">
    <citation type="submission" date="2014-06" db="EMBL/GenBank/DDBJ databases">
        <title>Evolutionary Origins and Diversification of the Mycorrhizal Mutualists.</title>
        <authorList>
            <consortium name="DOE Joint Genome Institute"/>
            <consortium name="Mycorrhizal Genomics Consortium"/>
            <person name="Kohler A."/>
            <person name="Kuo A."/>
            <person name="Nagy L.G."/>
            <person name="Floudas D."/>
            <person name="Copeland A."/>
            <person name="Barry K.W."/>
            <person name="Cichocki N."/>
            <person name="Veneault-Fourrey C."/>
            <person name="LaButti K."/>
            <person name="Lindquist E.A."/>
            <person name="Lipzen A."/>
            <person name="Lundell T."/>
            <person name="Morin E."/>
            <person name="Murat C."/>
            <person name="Riley R."/>
            <person name="Ohm R."/>
            <person name="Sun H."/>
            <person name="Tunlid A."/>
            <person name="Henrissat B."/>
            <person name="Grigoriev I.V."/>
            <person name="Hibbett D.S."/>
            <person name="Martin F."/>
        </authorList>
    </citation>
    <scope>NUCLEOTIDE SEQUENCE [LARGE SCALE GENOMIC DNA]</scope>
    <source>
        <strain evidence="2 3">SS14</strain>
    </source>
</reference>
<keyword evidence="1" id="KW-0732">Signal</keyword>
<evidence type="ECO:0000256" key="1">
    <source>
        <dbReference type="SAM" id="SignalP"/>
    </source>
</evidence>
<protein>
    <recommendedName>
        <fullName evidence="4">Hydrophobin</fullName>
    </recommendedName>
</protein>
<name>A0A0C9W502_SPHS4</name>
<evidence type="ECO:0008006" key="4">
    <source>
        <dbReference type="Google" id="ProtNLM"/>
    </source>
</evidence>
<evidence type="ECO:0000313" key="2">
    <source>
        <dbReference type="EMBL" id="KIJ48085.1"/>
    </source>
</evidence>
<gene>
    <name evidence="2" type="ORF">M422DRAFT_248256</name>
</gene>
<dbReference type="Proteomes" id="UP000054279">
    <property type="component" value="Unassembled WGS sequence"/>
</dbReference>
<feature type="chain" id="PRO_5002222122" description="Hydrophobin" evidence="1">
    <location>
        <begin position="20"/>
        <end position="83"/>
    </location>
</feature>
<keyword evidence="3" id="KW-1185">Reference proteome</keyword>
<accession>A0A0C9W502</accession>
<feature type="signal peptide" evidence="1">
    <location>
        <begin position="1"/>
        <end position="19"/>
    </location>
</feature>
<proteinExistence type="predicted"/>
<dbReference type="AlphaFoldDB" id="A0A0C9W502"/>
<organism evidence="2 3">
    <name type="scientific">Sphaerobolus stellatus (strain SS14)</name>
    <dbReference type="NCBI Taxonomy" id="990650"/>
    <lineage>
        <taxon>Eukaryota</taxon>
        <taxon>Fungi</taxon>
        <taxon>Dikarya</taxon>
        <taxon>Basidiomycota</taxon>
        <taxon>Agaricomycotina</taxon>
        <taxon>Agaricomycetes</taxon>
        <taxon>Phallomycetidae</taxon>
        <taxon>Geastrales</taxon>
        <taxon>Sphaerobolaceae</taxon>
        <taxon>Sphaerobolus</taxon>
    </lineage>
</organism>
<evidence type="ECO:0000313" key="3">
    <source>
        <dbReference type="Proteomes" id="UP000054279"/>
    </source>
</evidence>